<dbReference type="InterPro" id="IPR029071">
    <property type="entry name" value="Ubiquitin-like_domsf"/>
</dbReference>
<keyword evidence="7" id="KW-1185">Reference proteome</keyword>
<dbReference type="InterPro" id="IPR013083">
    <property type="entry name" value="Znf_RING/FYVE/PHD"/>
</dbReference>
<dbReference type="SUPFAM" id="SSF54236">
    <property type="entry name" value="Ubiquitin-like"/>
    <property type="match status" value="1"/>
</dbReference>
<name>A0AAW0CUB9_9AGAR</name>
<proteinExistence type="predicted"/>
<evidence type="ECO:0000256" key="1">
    <source>
        <dbReference type="ARBA" id="ARBA00022723"/>
    </source>
</evidence>
<dbReference type="PANTHER" id="PTHR10666">
    <property type="entry name" value="UBIQUITIN"/>
    <property type="match status" value="1"/>
</dbReference>
<evidence type="ECO:0000256" key="4">
    <source>
        <dbReference type="SAM" id="MobiDB-lite"/>
    </source>
</evidence>
<evidence type="ECO:0000259" key="5">
    <source>
        <dbReference type="PROSITE" id="PS50053"/>
    </source>
</evidence>
<keyword evidence="1" id="KW-0479">Metal-binding</keyword>
<evidence type="ECO:0000256" key="2">
    <source>
        <dbReference type="ARBA" id="ARBA00022771"/>
    </source>
</evidence>
<accession>A0AAW0CUB9</accession>
<dbReference type="EMBL" id="JAWWNJ010000013">
    <property type="protein sequence ID" value="KAK7042296.1"/>
    <property type="molecule type" value="Genomic_DNA"/>
</dbReference>
<dbReference type="InterPro" id="IPR050158">
    <property type="entry name" value="Ubiquitin_ubiquitin-like"/>
</dbReference>
<feature type="compositionally biased region" description="Polar residues" evidence="4">
    <location>
        <begin position="107"/>
        <end position="116"/>
    </location>
</feature>
<dbReference type="AlphaFoldDB" id="A0AAW0CUB9"/>
<evidence type="ECO:0000313" key="7">
    <source>
        <dbReference type="Proteomes" id="UP001362999"/>
    </source>
</evidence>
<feature type="domain" description="Ubiquitin-like" evidence="5">
    <location>
        <begin position="360"/>
        <end position="445"/>
    </location>
</feature>
<dbReference type="InterPro" id="IPR000626">
    <property type="entry name" value="Ubiquitin-like_dom"/>
</dbReference>
<comment type="caution">
    <text evidence="6">The sequence shown here is derived from an EMBL/GenBank/DDBJ whole genome shotgun (WGS) entry which is preliminary data.</text>
</comment>
<keyword evidence="2" id="KW-0863">Zinc-finger</keyword>
<protein>
    <recommendedName>
        <fullName evidence="5">Ubiquitin-like domain-containing protein</fullName>
    </recommendedName>
</protein>
<dbReference type="Gene3D" id="3.10.20.90">
    <property type="entry name" value="Phosphatidylinositol 3-kinase Catalytic Subunit, Chain A, domain 1"/>
    <property type="match status" value="1"/>
</dbReference>
<evidence type="ECO:0000256" key="3">
    <source>
        <dbReference type="ARBA" id="ARBA00022833"/>
    </source>
</evidence>
<dbReference type="Gene3D" id="3.30.40.10">
    <property type="entry name" value="Zinc/RING finger domain, C3HC4 (zinc finger)"/>
    <property type="match status" value="1"/>
</dbReference>
<organism evidence="6 7">
    <name type="scientific">Favolaschia claudopus</name>
    <dbReference type="NCBI Taxonomy" id="2862362"/>
    <lineage>
        <taxon>Eukaryota</taxon>
        <taxon>Fungi</taxon>
        <taxon>Dikarya</taxon>
        <taxon>Basidiomycota</taxon>
        <taxon>Agaricomycotina</taxon>
        <taxon>Agaricomycetes</taxon>
        <taxon>Agaricomycetidae</taxon>
        <taxon>Agaricales</taxon>
        <taxon>Marasmiineae</taxon>
        <taxon>Mycenaceae</taxon>
        <taxon>Favolaschia</taxon>
    </lineage>
</organism>
<dbReference type="GO" id="GO:0008270">
    <property type="term" value="F:zinc ion binding"/>
    <property type="evidence" value="ECO:0007669"/>
    <property type="project" value="UniProtKB-KW"/>
</dbReference>
<gene>
    <name evidence="6" type="ORF">R3P38DRAFT_2889587</name>
</gene>
<dbReference type="PROSITE" id="PS00518">
    <property type="entry name" value="ZF_RING_1"/>
    <property type="match status" value="1"/>
</dbReference>
<dbReference type="InterPro" id="IPR017907">
    <property type="entry name" value="Znf_RING_CS"/>
</dbReference>
<dbReference type="PROSITE" id="PS50053">
    <property type="entry name" value="UBIQUITIN_2"/>
    <property type="match status" value="1"/>
</dbReference>
<sequence length="646" mass="71813">MAATAMVSTVATTLRVTRAKARCPSVETTITAELPLDIPLTDLRPILQPLVDPDIPVEKYHVVPGYLTLNVTNGASTFEGELQINVDQRLVQYYKEFRRHHGRNVGRKSSSVSSLATDDRQARDKHKNVSVSYRTNTITVGPATFSFNRTLRITDDATDHGLPSGLGSFPLAKVQQYAKVLPQHVAQRGGYIMPLYHCEALWINFGGGRCAIKVSIGDRNAITGSKRNEEMLHDSQDYILVVRPGAARLLDGISTTPGVVRQFVAVKTGPGYIAEEQLSDTATGRIQIDVFPALTEVVQFNLKGSHELSSDKSPRELDILPQHLITMRSTEFPIVTLRDMLHYVPQPALEVFYRDGPLASHIFLKRLTGSTINIPFENHDTVEELKARIQDYEGISPDSQVLVLVYNAMQRKTPRGAVLQDGKTLADYDVVSENIVHLMFKSRGQVDHELLEDARKLNGGKITQKIYRDINSPIIYDEEDTHRVFIHTVSPVAWEMITGVLCPMTPITPALYKDYSYPWRALYDEQHLPTLDPASSPNCPTHLESPARCVARPCSHLLCSECLEKSALREMECVICDAEIQRLVGFKNPIPSFTRGSSSEGAWWEAEPPIEGVADEGPDVVTLFLDEDSVCKLHGAPSTDKLSIPQ</sequence>
<evidence type="ECO:0000313" key="6">
    <source>
        <dbReference type="EMBL" id="KAK7042296.1"/>
    </source>
</evidence>
<dbReference type="Pfam" id="PF00240">
    <property type="entry name" value="ubiquitin"/>
    <property type="match status" value="1"/>
</dbReference>
<feature type="region of interest" description="Disordered" evidence="4">
    <location>
        <begin position="102"/>
        <end position="128"/>
    </location>
</feature>
<dbReference type="SMART" id="SM00213">
    <property type="entry name" value="UBQ"/>
    <property type="match status" value="1"/>
</dbReference>
<dbReference type="Proteomes" id="UP001362999">
    <property type="component" value="Unassembled WGS sequence"/>
</dbReference>
<keyword evidence="3" id="KW-0862">Zinc</keyword>
<reference evidence="6 7" key="1">
    <citation type="journal article" date="2024" name="J Genomics">
        <title>Draft genome sequencing and assembly of Favolaschia claudopus CIRM-BRFM 2984 isolated from oak limbs.</title>
        <authorList>
            <person name="Navarro D."/>
            <person name="Drula E."/>
            <person name="Chaduli D."/>
            <person name="Cazenave R."/>
            <person name="Ahrendt S."/>
            <person name="Wang J."/>
            <person name="Lipzen A."/>
            <person name="Daum C."/>
            <person name="Barry K."/>
            <person name="Grigoriev I.V."/>
            <person name="Favel A."/>
            <person name="Rosso M.N."/>
            <person name="Martin F."/>
        </authorList>
    </citation>
    <scope>NUCLEOTIDE SEQUENCE [LARGE SCALE GENOMIC DNA]</scope>
    <source>
        <strain evidence="6 7">CIRM-BRFM 2984</strain>
    </source>
</reference>